<evidence type="ECO:0000256" key="9">
    <source>
        <dbReference type="ARBA" id="ARBA00022777"/>
    </source>
</evidence>
<dbReference type="EC" id="2.7.13.3" evidence="3"/>
<evidence type="ECO:0000259" key="18">
    <source>
        <dbReference type="PROSITE" id="PS50894"/>
    </source>
</evidence>
<keyword evidence="10 19" id="KW-0067">ATP-binding</keyword>
<evidence type="ECO:0000259" key="16">
    <source>
        <dbReference type="PROSITE" id="PS50109"/>
    </source>
</evidence>
<evidence type="ECO:0000256" key="13">
    <source>
        <dbReference type="PROSITE-ProRule" id="PRU00110"/>
    </source>
</evidence>
<dbReference type="SMART" id="SM00448">
    <property type="entry name" value="REC"/>
    <property type="match status" value="1"/>
</dbReference>
<dbReference type="Gene3D" id="2.60.40.10">
    <property type="entry name" value="Immunoglobulins"/>
    <property type="match status" value="1"/>
</dbReference>
<comment type="subcellular location">
    <subcellularLocation>
        <location evidence="2">Cell inner membrane</location>
        <topology evidence="2">Multi-pass membrane protein</topology>
    </subcellularLocation>
</comment>
<keyword evidence="12 15" id="KW-0472">Membrane</keyword>
<evidence type="ECO:0000256" key="3">
    <source>
        <dbReference type="ARBA" id="ARBA00012438"/>
    </source>
</evidence>
<dbReference type="InterPro" id="IPR036890">
    <property type="entry name" value="HATPase_C_sf"/>
</dbReference>
<dbReference type="Pfam" id="PF00512">
    <property type="entry name" value="HisKA"/>
    <property type="match status" value="1"/>
</dbReference>
<dbReference type="Gene3D" id="1.20.120.160">
    <property type="entry name" value="HPT domain"/>
    <property type="match status" value="1"/>
</dbReference>
<evidence type="ECO:0000256" key="6">
    <source>
        <dbReference type="ARBA" id="ARBA00022553"/>
    </source>
</evidence>
<reference evidence="19 20" key="1">
    <citation type="submission" date="2021-08" db="EMBL/GenBank/DDBJ databases">
        <authorList>
            <person name="Zhang D."/>
            <person name="Zhang A."/>
            <person name="Wang L."/>
        </authorList>
    </citation>
    <scope>NUCLEOTIDE SEQUENCE [LARGE SCALE GENOMIC DNA]</scope>
    <source>
        <strain evidence="19 20">WL0086</strain>
    </source>
</reference>
<dbReference type="Gene3D" id="3.30.565.10">
    <property type="entry name" value="Histidine kinase-like ATPase, C-terminal domain"/>
    <property type="match status" value="1"/>
</dbReference>
<keyword evidence="8 15" id="KW-0812">Transmembrane</keyword>
<name>A0ABZ1C338_9BACT</name>
<dbReference type="SMART" id="SM00388">
    <property type="entry name" value="HisKA"/>
    <property type="match status" value="1"/>
</dbReference>
<evidence type="ECO:0000313" key="19">
    <source>
        <dbReference type="EMBL" id="WRQ85775.1"/>
    </source>
</evidence>
<dbReference type="SUPFAM" id="SSF63829">
    <property type="entry name" value="Calcium-dependent phosphotriesterase"/>
    <property type="match status" value="1"/>
</dbReference>
<comment type="catalytic activity">
    <reaction evidence="1">
        <text>ATP + protein L-histidine = ADP + protein N-phospho-L-histidine.</text>
        <dbReference type="EC" id="2.7.13.3"/>
    </reaction>
</comment>
<protein>
    <recommendedName>
        <fullName evidence="3">histidine kinase</fullName>
        <ecNumber evidence="3">2.7.13.3</ecNumber>
    </recommendedName>
</protein>
<dbReference type="PANTHER" id="PTHR43047">
    <property type="entry name" value="TWO-COMPONENT HISTIDINE PROTEIN KINASE"/>
    <property type="match status" value="1"/>
</dbReference>
<evidence type="ECO:0000256" key="1">
    <source>
        <dbReference type="ARBA" id="ARBA00000085"/>
    </source>
</evidence>
<dbReference type="Gene3D" id="1.10.287.130">
    <property type="match status" value="1"/>
</dbReference>
<dbReference type="CDD" id="cd17546">
    <property type="entry name" value="REC_hyHK_CKI1_RcsC-like"/>
    <property type="match status" value="1"/>
</dbReference>
<feature type="modified residue" description="4-aspartylphosphate" evidence="14">
    <location>
        <position position="1166"/>
    </location>
</feature>
<dbReference type="Pfam" id="PF00072">
    <property type="entry name" value="Response_reg"/>
    <property type="match status" value="1"/>
</dbReference>
<dbReference type="SUPFAM" id="SSF47384">
    <property type="entry name" value="Homodimeric domain of signal transducing histidine kinase"/>
    <property type="match status" value="1"/>
</dbReference>
<sequence>MIAVSSTPARHILAAFTTLRPRVRWQCWRRRRTLHHLRVALACTGLLAVTASGVLGWDHPQEGQLLSRRISISNYGGQGAAWAVAQVPTGEFFVGADRIYVVRGTYRYAPIEGIPGRNFRAVTADQNGRVWIGGWDELGYIEADETGEFVYTSLTAEFNAASEGNRLGQVIAAEAHSSGALFITEQGAHWWNGSRFQSWTLADDAPLNALRPQLDTLWVHRPEMGIIAFARSGPRLISPQSQLPGAPVWMLAPPETDGLSRPDGKWRDGWMLGTADAVFVHRDAAWHLLPELSAELRGARPTAAVRLNDSTIAISSQQKGVLVVDPEGHVLNRIEGDPTLGDNQVLSLWLDHTDTLWAGTALGWTEIVSPREISTLWPLDEKRSNTIRSLTYVGAELFAASSRGVYRLQPGIGSDGRARLLPLPATPGPTWTLSAHGDELYAGGVGGLWRLVAGSWQIAKETAGDVLVSLASQHHPGLIFHSNGTRIESYAPTGATAHTIELGEIPAEMIEGPDGNLWISTTLGTLWQMQPTAAGFTVVAEYRPGAGLPTGTTRASPGAVGEEIAVFTDEAILALDGDAFRPIPAFHGLSVSSISPRQSNGKAYWLMGRRHSPTSRYTFLAEASHNARNGWQIEVLTGDRLYSSASTQALLPSRDGAALWFGSTSNLIRLGPDSLRPRPPPGIPRFTSVLANVPVPESDIEPSETTPANNERIPTEEIHFPLTPSDTPIPDEAQSLRFTFSTGSDVRDGLFQTQLGGLETEWQGPTSYSREFTGLAAGDYEFRVRTIDRAGRIGPTITYPFTKQAPWYGRWPARIGYVFIALALFALGLRWRLRNLQRKNEQLNLIVEERTRELAMANSAKMEFLASISHEIRNPLNGITGLVGLLSDAPLAPRERELARSLSACARSLRRVFDEVLGFARLEEGRVTVRDQPFRLAPLLREIAQVFSAEATQRGNRIAVAADDDSPAFLGDPEKIRTVISNFVANALKYAPGTLIEINAQIDPMSPNHSAVSLQVTDHGPGIPAAEQELIFKKFVRGSGADLHRETGAGLGLATCQALASLMGGGVGVESEPGQGTTFYLQLTLTHAAREAIEQLAEAASTQDLVENPGPPSQKRRALVIEDQEYNQLVARSILERIGYNVTMASNSDEAHTAIEAGGYSLALVDWDVPGAKGDELAPLIRATPSGQQVAILAVTAHDAEEIRERCLNAGMDGFLVKPLDETLLLHTLRSLHERGRQMTTPTPASSGPADFRVFEYLGRGDEVQARSAAQDYLAQLDSELDGLRSSAATGNTANISARAHRLRAHAAVVQFAALKDTARKLQECAVRQQSEELKPLLRDVETHGEHLRRMIERYLARTTVTSSANTPKT</sequence>
<keyword evidence="9" id="KW-0418">Kinase</keyword>
<dbReference type="PROSITE" id="PS50894">
    <property type="entry name" value="HPT"/>
    <property type="match status" value="1"/>
</dbReference>
<evidence type="ECO:0000256" key="11">
    <source>
        <dbReference type="ARBA" id="ARBA00022989"/>
    </source>
</evidence>
<keyword evidence="5" id="KW-0997">Cell inner membrane</keyword>
<organism evidence="19 20">
    <name type="scientific">Actomonas aquatica</name>
    <dbReference type="NCBI Taxonomy" id="2866162"/>
    <lineage>
        <taxon>Bacteria</taxon>
        <taxon>Pseudomonadati</taxon>
        <taxon>Verrucomicrobiota</taxon>
        <taxon>Opitutia</taxon>
        <taxon>Opitutales</taxon>
        <taxon>Opitutaceae</taxon>
        <taxon>Actomonas</taxon>
    </lineage>
</organism>
<dbReference type="SUPFAM" id="SSF52172">
    <property type="entry name" value="CheY-like"/>
    <property type="match status" value="1"/>
</dbReference>
<evidence type="ECO:0000256" key="12">
    <source>
        <dbReference type="ARBA" id="ARBA00023136"/>
    </source>
</evidence>
<dbReference type="PRINTS" id="PR00344">
    <property type="entry name" value="BCTRLSENSOR"/>
</dbReference>
<dbReference type="InterPro" id="IPR001789">
    <property type="entry name" value="Sig_transdc_resp-reg_receiver"/>
</dbReference>
<dbReference type="Gene3D" id="2.130.10.10">
    <property type="entry name" value="YVTN repeat-like/Quinoprotein amine dehydrogenase"/>
    <property type="match status" value="1"/>
</dbReference>
<accession>A0ABZ1C338</accession>
<feature type="modified residue" description="Phosphohistidine" evidence="13">
    <location>
        <position position="1301"/>
    </location>
</feature>
<feature type="domain" description="HPt" evidence="18">
    <location>
        <begin position="1262"/>
        <end position="1355"/>
    </location>
</feature>
<feature type="transmembrane region" description="Helical" evidence="15">
    <location>
        <begin position="39"/>
        <end position="57"/>
    </location>
</feature>
<dbReference type="InterPro" id="IPR011006">
    <property type="entry name" value="CheY-like_superfamily"/>
</dbReference>
<feature type="domain" description="Histidine kinase" evidence="16">
    <location>
        <begin position="867"/>
        <end position="1087"/>
    </location>
</feature>
<feature type="domain" description="Response regulatory" evidence="17">
    <location>
        <begin position="1117"/>
        <end position="1233"/>
    </location>
</feature>
<keyword evidence="4" id="KW-1003">Cell membrane</keyword>
<dbReference type="Proteomes" id="UP000738431">
    <property type="component" value="Chromosome"/>
</dbReference>
<dbReference type="InterPro" id="IPR036641">
    <property type="entry name" value="HPT_dom_sf"/>
</dbReference>
<evidence type="ECO:0000256" key="10">
    <source>
        <dbReference type="ARBA" id="ARBA00022840"/>
    </source>
</evidence>
<dbReference type="InterPro" id="IPR013783">
    <property type="entry name" value="Ig-like_fold"/>
</dbReference>
<evidence type="ECO:0000256" key="2">
    <source>
        <dbReference type="ARBA" id="ARBA00004429"/>
    </source>
</evidence>
<dbReference type="CDD" id="cd00082">
    <property type="entry name" value="HisKA"/>
    <property type="match status" value="1"/>
</dbReference>
<proteinExistence type="predicted"/>
<keyword evidence="10 19" id="KW-0547">Nucleotide-binding</keyword>
<evidence type="ECO:0000256" key="15">
    <source>
        <dbReference type="SAM" id="Phobius"/>
    </source>
</evidence>
<keyword evidence="11 15" id="KW-1133">Transmembrane helix</keyword>
<dbReference type="InterPro" id="IPR015943">
    <property type="entry name" value="WD40/YVTN_repeat-like_dom_sf"/>
</dbReference>
<keyword evidence="7" id="KW-0808">Transferase</keyword>
<dbReference type="SMART" id="SM00387">
    <property type="entry name" value="HATPase_c"/>
    <property type="match status" value="1"/>
</dbReference>
<dbReference type="PANTHER" id="PTHR43047:SF72">
    <property type="entry name" value="OSMOSENSING HISTIDINE PROTEIN KINASE SLN1"/>
    <property type="match status" value="1"/>
</dbReference>
<gene>
    <name evidence="19" type="ORF">K1X11_013265</name>
</gene>
<evidence type="ECO:0000259" key="17">
    <source>
        <dbReference type="PROSITE" id="PS50110"/>
    </source>
</evidence>
<dbReference type="PROSITE" id="PS50110">
    <property type="entry name" value="RESPONSE_REGULATORY"/>
    <property type="match status" value="1"/>
</dbReference>
<dbReference type="InterPro" id="IPR008207">
    <property type="entry name" value="Sig_transdc_His_kin_Hpt_dom"/>
</dbReference>
<evidence type="ECO:0000256" key="7">
    <source>
        <dbReference type="ARBA" id="ARBA00022679"/>
    </source>
</evidence>
<dbReference type="InterPro" id="IPR005467">
    <property type="entry name" value="His_kinase_dom"/>
</dbReference>
<dbReference type="GO" id="GO:0005524">
    <property type="term" value="F:ATP binding"/>
    <property type="evidence" value="ECO:0007669"/>
    <property type="project" value="UniProtKB-KW"/>
</dbReference>
<keyword evidence="6 14" id="KW-0597">Phosphoprotein</keyword>
<dbReference type="Gene3D" id="3.40.50.2300">
    <property type="match status" value="1"/>
</dbReference>
<dbReference type="Pfam" id="PF02518">
    <property type="entry name" value="HATPase_c"/>
    <property type="match status" value="1"/>
</dbReference>
<evidence type="ECO:0000256" key="14">
    <source>
        <dbReference type="PROSITE-ProRule" id="PRU00169"/>
    </source>
</evidence>
<dbReference type="InterPro" id="IPR003594">
    <property type="entry name" value="HATPase_dom"/>
</dbReference>
<keyword evidence="20" id="KW-1185">Reference proteome</keyword>
<evidence type="ECO:0000256" key="4">
    <source>
        <dbReference type="ARBA" id="ARBA00022475"/>
    </source>
</evidence>
<evidence type="ECO:0000256" key="8">
    <source>
        <dbReference type="ARBA" id="ARBA00022692"/>
    </source>
</evidence>
<reference evidence="19 20" key="2">
    <citation type="submission" date="2023-12" db="EMBL/GenBank/DDBJ databases">
        <title>Description of an unclassified Opitutus bacterium of Verrucomicrobiota.</title>
        <authorList>
            <person name="Zhang D.-F."/>
        </authorList>
    </citation>
    <scope>NUCLEOTIDE SEQUENCE [LARGE SCALE GENOMIC DNA]</scope>
    <source>
        <strain evidence="19 20">WL0086</strain>
    </source>
</reference>
<dbReference type="SUPFAM" id="SSF55874">
    <property type="entry name" value="ATPase domain of HSP90 chaperone/DNA topoisomerase II/histidine kinase"/>
    <property type="match status" value="1"/>
</dbReference>
<dbReference type="PROSITE" id="PS50109">
    <property type="entry name" value="HIS_KIN"/>
    <property type="match status" value="1"/>
</dbReference>
<dbReference type="InterPro" id="IPR004358">
    <property type="entry name" value="Sig_transdc_His_kin-like_C"/>
</dbReference>
<dbReference type="InterPro" id="IPR036097">
    <property type="entry name" value="HisK_dim/P_sf"/>
</dbReference>
<evidence type="ECO:0000313" key="20">
    <source>
        <dbReference type="Proteomes" id="UP000738431"/>
    </source>
</evidence>
<dbReference type="SUPFAM" id="SSF47226">
    <property type="entry name" value="Histidine-containing phosphotransfer domain, HPT domain"/>
    <property type="match status" value="1"/>
</dbReference>
<evidence type="ECO:0000256" key="5">
    <source>
        <dbReference type="ARBA" id="ARBA00022519"/>
    </source>
</evidence>
<dbReference type="EMBL" id="CP139781">
    <property type="protein sequence ID" value="WRQ85775.1"/>
    <property type="molecule type" value="Genomic_DNA"/>
</dbReference>
<dbReference type="InterPro" id="IPR003661">
    <property type="entry name" value="HisK_dim/P_dom"/>
</dbReference>
<dbReference type="RefSeq" id="WP_324725978.1">
    <property type="nucleotide sequence ID" value="NZ_CP139781.1"/>
</dbReference>